<dbReference type="Proteomes" id="UP001163878">
    <property type="component" value="Chromosome"/>
</dbReference>
<evidence type="ECO:0000256" key="1">
    <source>
        <dbReference type="SAM" id="MobiDB-lite"/>
    </source>
</evidence>
<evidence type="ECO:0008006" key="5">
    <source>
        <dbReference type="Google" id="ProtNLM"/>
    </source>
</evidence>
<dbReference type="InterPro" id="IPR058062">
    <property type="entry name" value="SCO7613_C"/>
</dbReference>
<feature type="region of interest" description="Disordered" evidence="1">
    <location>
        <begin position="420"/>
        <end position="459"/>
    </location>
</feature>
<gene>
    <name evidence="3" type="ORF">OGH68_06330</name>
</gene>
<feature type="transmembrane region" description="Helical" evidence="2">
    <location>
        <begin position="158"/>
        <end position="177"/>
    </location>
</feature>
<evidence type="ECO:0000256" key="2">
    <source>
        <dbReference type="SAM" id="Phobius"/>
    </source>
</evidence>
<feature type="transmembrane region" description="Helical" evidence="2">
    <location>
        <begin position="520"/>
        <end position="539"/>
    </location>
</feature>
<feature type="transmembrane region" description="Helical" evidence="2">
    <location>
        <begin position="475"/>
        <end position="492"/>
    </location>
</feature>
<feature type="transmembrane region" description="Helical" evidence="2">
    <location>
        <begin position="624"/>
        <end position="642"/>
    </location>
</feature>
<feature type="transmembrane region" description="Helical" evidence="2">
    <location>
        <begin position="725"/>
        <end position="743"/>
    </location>
</feature>
<keyword evidence="4" id="KW-1185">Reference proteome</keyword>
<feature type="transmembrane region" description="Helical" evidence="2">
    <location>
        <begin position="800"/>
        <end position="820"/>
    </location>
</feature>
<feature type="transmembrane region" description="Helical" evidence="2">
    <location>
        <begin position="395"/>
        <end position="413"/>
    </location>
</feature>
<feature type="transmembrane region" description="Helical" evidence="2">
    <location>
        <begin position="569"/>
        <end position="592"/>
    </location>
</feature>
<accession>A0ABY6I2B4</accession>
<name>A0ABY6I2B4_STRPE</name>
<reference evidence="3" key="1">
    <citation type="submission" date="2022-10" db="EMBL/GenBank/DDBJ databases">
        <title>Cytochrome P450 Catalyzes Benzene Ring Formation in the Biosynthesis of Trialkyl-Substituted Aromatic Polyketides.</title>
        <authorList>
            <person name="Zhao E."/>
            <person name="Ge H."/>
        </authorList>
    </citation>
    <scope>NUCLEOTIDE SEQUENCE</scope>
    <source>
        <strain evidence="3">NA0869</strain>
    </source>
</reference>
<keyword evidence="2" id="KW-0472">Membrane</keyword>
<feature type="transmembrane region" description="Helical" evidence="2">
    <location>
        <begin position="293"/>
        <end position="313"/>
    </location>
</feature>
<dbReference type="EMBL" id="CP107567">
    <property type="protein sequence ID" value="UYQ61123.1"/>
    <property type="molecule type" value="Genomic_DNA"/>
</dbReference>
<feature type="transmembrane region" description="Helical" evidence="2">
    <location>
        <begin position="236"/>
        <end position="255"/>
    </location>
</feature>
<dbReference type="RefSeq" id="WP_264242328.1">
    <property type="nucleotide sequence ID" value="NZ_CP107567.1"/>
</dbReference>
<sequence>MENVPSPAEELAMLDRELRQLDARRGQLLARRAWLLAALRPAAAPLAPPVAPPAGFGGPAASPETSAPGVQNLLLTLGGVLLAIAAIAFTLVSWGEMGIGGRAVVLGAVTVAALGTPAVLLRRGLAATAESVAVLGLVLTVLDAYALHRTVLAGTDGLGYSAVASAALAALWCGYGVSLPRLRSPLPAAVAAAQLPLPLWALTADAAAPPMEWALLLTAVLDVAVVLWTRPAAVRVVAWAGAGVTGGGALLMGVFRSSVADGAGAAAGPAVLLVVAAAVALFAAWQVPAAGRLSALSVLAVVAGAGGVIRAVVPDGWAVTGYLLCAVAVLGVARAVLPGRLLPGAAGAAGAVHVAAVATALPLTLMALAGPAVLLADVWSGTSSLPDPDATTRDLLPIPVVLLIAAAVPAAVARQYVPAAASPTAPGPTGASAKPRGPGGDEPAGDRGAPAGPAPAGACGPGTPAAGRLRDAARCGALVSVWAALTVVPLVLGAAHAAAVLWQLALTTAVLVLGARRAGAVATTALVCALGGSVSVALLSLATRPATFAVLGALVVALAAAAPRTRGPVQALLACTATLYGAALAGASAAAWELPPHRAAMLLLAVPAATALVGAVLRRRPAALPVEVTGAAAGLVALPLAAGDAPTLALVLALAGVIAAGTAVRPERRPVAGVVAAVLFVAATWVRLAASDVASPEAYTLPVTVPALAVGVLRRRRDAQSSSWTAYGPGLAATLVPSLVAAWGDEHWLRPLLLGLAALTVTLVGARWRLQALLVLGGAVLALVALHELAPYVVQVVGALPRWLPPAFAGLLLLAVGATYEQRLHDARRLRDHLSRMR</sequence>
<feature type="transmembrane region" description="Helical" evidence="2">
    <location>
        <begin position="598"/>
        <end position="617"/>
    </location>
</feature>
<keyword evidence="2" id="KW-1133">Transmembrane helix</keyword>
<feature type="transmembrane region" description="Helical" evidence="2">
    <location>
        <begin position="213"/>
        <end position="229"/>
    </location>
</feature>
<feature type="transmembrane region" description="Helical" evidence="2">
    <location>
        <begin position="319"/>
        <end position="337"/>
    </location>
</feature>
<feature type="compositionally biased region" description="Low complexity" evidence="1">
    <location>
        <begin position="420"/>
        <end position="436"/>
    </location>
</feature>
<feature type="transmembrane region" description="Helical" evidence="2">
    <location>
        <begin position="126"/>
        <end position="146"/>
    </location>
</feature>
<evidence type="ECO:0000313" key="4">
    <source>
        <dbReference type="Proteomes" id="UP001163878"/>
    </source>
</evidence>
<feature type="transmembrane region" description="Helical" evidence="2">
    <location>
        <begin position="99"/>
        <end position="120"/>
    </location>
</feature>
<evidence type="ECO:0000313" key="3">
    <source>
        <dbReference type="EMBL" id="UYQ61123.1"/>
    </source>
</evidence>
<protein>
    <recommendedName>
        <fullName evidence="5">Integral membrane protein</fullName>
    </recommendedName>
</protein>
<feature type="transmembrane region" description="Helical" evidence="2">
    <location>
        <begin position="267"/>
        <end position="286"/>
    </location>
</feature>
<feature type="transmembrane region" description="Helical" evidence="2">
    <location>
        <begin position="749"/>
        <end position="766"/>
    </location>
</feature>
<feature type="transmembrane region" description="Helical" evidence="2">
    <location>
        <begin position="696"/>
        <end position="713"/>
    </location>
</feature>
<feature type="transmembrane region" description="Helical" evidence="2">
    <location>
        <begin position="349"/>
        <end position="375"/>
    </location>
</feature>
<feature type="transmembrane region" description="Helical" evidence="2">
    <location>
        <begin position="671"/>
        <end position="690"/>
    </location>
</feature>
<feature type="transmembrane region" description="Helical" evidence="2">
    <location>
        <begin position="73"/>
        <end position="92"/>
    </location>
</feature>
<feature type="transmembrane region" description="Helical" evidence="2">
    <location>
        <begin position="773"/>
        <end position="794"/>
    </location>
</feature>
<dbReference type="NCBIfam" id="NF047321">
    <property type="entry name" value="SCO7613_CTERM"/>
    <property type="match status" value="1"/>
</dbReference>
<organism evidence="3 4">
    <name type="scientific">Streptomyces peucetius</name>
    <dbReference type="NCBI Taxonomy" id="1950"/>
    <lineage>
        <taxon>Bacteria</taxon>
        <taxon>Bacillati</taxon>
        <taxon>Actinomycetota</taxon>
        <taxon>Actinomycetes</taxon>
        <taxon>Kitasatosporales</taxon>
        <taxon>Streptomycetaceae</taxon>
        <taxon>Streptomyces</taxon>
    </lineage>
</organism>
<feature type="compositionally biased region" description="Low complexity" evidence="1">
    <location>
        <begin position="446"/>
        <end position="459"/>
    </location>
</feature>
<proteinExistence type="predicted"/>
<feature type="transmembrane region" description="Helical" evidence="2">
    <location>
        <begin position="648"/>
        <end position="664"/>
    </location>
</feature>
<keyword evidence="2" id="KW-0812">Transmembrane</keyword>